<evidence type="ECO:0000256" key="2">
    <source>
        <dbReference type="SAM" id="Phobius"/>
    </source>
</evidence>
<keyword evidence="2" id="KW-0472">Membrane</keyword>
<dbReference type="Proteomes" id="UP000541969">
    <property type="component" value="Unassembled WGS sequence"/>
</dbReference>
<evidence type="ECO:0000256" key="1">
    <source>
        <dbReference type="SAM" id="MobiDB-lite"/>
    </source>
</evidence>
<protein>
    <submittedName>
        <fullName evidence="3">Uncharacterized protein</fullName>
    </submittedName>
</protein>
<dbReference type="AlphaFoldDB" id="A0A853CK63"/>
<dbReference type="RefSeq" id="WP_179720171.1">
    <property type="nucleotide sequence ID" value="NZ_JACBZT010000001.1"/>
</dbReference>
<feature type="transmembrane region" description="Helical" evidence="2">
    <location>
        <begin position="51"/>
        <end position="72"/>
    </location>
</feature>
<keyword evidence="2" id="KW-0812">Transmembrane</keyword>
<sequence>MTESEGPGTPPPEGVAFAAPEPEPAQPTAPVPTRPAVRPRRRGPLTRMGPWAPVAGALLGAVLGVVAVLLLVGSADAFAQRLALVLLVVGMGLLGASGPLLADEVRLVRRSVREAAVRPAWAETTAGLLTGLTPARLLLLVSGFVLFLSAYVARG</sequence>
<feature type="transmembrane region" description="Helical" evidence="2">
    <location>
        <begin position="84"/>
        <end position="102"/>
    </location>
</feature>
<organism evidence="3 4">
    <name type="scientific">Petropleomorpha daqingensis</name>
    <dbReference type="NCBI Taxonomy" id="2026353"/>
    <lineage>
        <taxon>Bacteria</taxon>
        <taxon>Bacillati</taxon>
        <taxon>Actinomycetota</taxon>
        <taxon>Actinomycetes</taxon>
        <taxon>Geodermatophilales</taxon>
        <taxon>Geodermatophilaceae</taxon>
        <taxon>Petropleomorpha</taxon>
    </lineage>
</organism>
<evidence type="ECO:0000313" key="4">
    <source>
        <dbReference type="Proteomes" id="UP000541969"/>
    </source>
</evidence>
<feature type="compositionally biased region" description="Pro residues" evidence="1">
    <location>
        <begin position="21"/>
        <end position="33"/>
    </location>
</feature>
<proteinExistence type="predicted"/>
<feature type="transmembrane region" description="Helical" evidence="2">
    <location>
        <begin position="135"/>
        <end position="153"/>
    </location>
</feature>
<dbReference type="EMBL" id="JACBZT010000001">
    <property type="protein sequence ID" value="NYJ07947.1"/>
    <property type="molecule type" value="Genomic_DNA"/>
</dbReference>
<keyword evidence="2" id="KW-1133">Transmembrane helix</keyword>
<accession>A0A853CK63</accession>
<gene>
    <name evidence="3" type="ORF">GGQ55_004225</name>
</gene>
<comment type="caution">
    <text evidence="3">The sequence shown here is derived from an EMBL/GenBank/DDBJ whole genome shotgun (WGS) entry which is preliminary data.</text>
</comment>
<feature type="region of interest" description="Disordered" evidence="1">
    <location>
        <begin position="1"/>
        <end position="43"/>
    </location>
</feature>
<reference evidence="3 4" key="1">
    <citation type="submission" date="2020-07" db="EMBL/GenBank/DDBJ databases">
        <title>Sequencing the genomes of 1000 actinobacteria strains.</title>
        <authorList>
            <person name="Klenk H.-P."/>
        </authorList>
    </citation>
    <scope>NUCLEOTIDE SEQUENCE [LARGE SCALE GENOMIC DNA]</scope>
    <source>
        <strain evidence="3 4">DSM 104001</strain>
    </source>
</reference>
<keyword evidence="4" id="KW-1185">Reference proteome</keyword>
<name>A0A853CK63_9ACTN</name>
<evidence type="ECO:0000313" key="3">
    <source>
        <dbReference type="EMBL" id="NYJ07947.1"/>
    </source>
</evidence>